<proteinExistence type="predicted"/>
<feature type="signal peptide" evidence="2">
    <location>
        <begin position="1"/>
        <end position="22"/>
    </location>
</feature>
<sequence>MIRYLATALGLLCLTCAGTLHAASRELTGTTPSGAWYHIAIPDGWRPGGALVMYQHGLDFKTATSPPGLGPLRDVMLAEGYAIAASSYRQRGWALFTAIDDNRELLQLFKQLAGAPGEIVPFGGSLGGLTALKLAEAPGFPLVRGVFALCPAAGGARLWDSAIDLRLAYDAVCRGAGDLPTGQPPLPWALNPGQIPDDLGDLLDWTQVARALLPLNQCTGVNLPSYLRNDAMQRRLDELMAFTHITDEDFFVTNVGYSTFVLSDVVRAPDKLGGRNPFTTAGVDYGSDPAIDAGIDRIVADRMAAAHFREASDFGGAVGTAKVLSMHTSRDQLVIPANQEFVRKVLPADQVTSAIVDEGAPTHCGFTTAEGLAGWEALRAWKDGAPQPDVAALQAACTTLAAAGTAAGPCRFDAAAVVAPFDSIVRPRVPVPVPAGVHSARPIPPVLLQPRGGRSGQRVPAEP</sequence>
<dbReference type="SUPFAM" id="SSF53474">
    <property type="entry name" value="alpha/beta-Hydrolases"/>
    <property type="match status" value="1"/>
</dbReference>
<evidence type="ECO:0000256" key="2">
    <source>
        <dbReference type="SAM" id="SignalP"/>
    </source>
</evidence>
<evidence type="ECO:0000313" key="3">
    <source>
        <dbReference type="EMBL" id="GAA0711000.1"/>
    </source>
</evidence>
<dbReference type="EMBL" id="BAAAEU010000006">
    <property type="protein sequence ID" value="GAA0711000.1"/>
    <property type="molecule type" value="Genomic_DNA"/>
</dbReference>
<keyword evidence="4" id="KW-1185">Reference proteome</keyword>
<dbReference type="InterPro" id="IPR029058">
    <property type="entry name" value="AB_hydrolase_fold"/>
</dbReference>
<evidence type="ECO:0000313" key="4">
    <source>
        <dbReference type="Proteomes" id="UP001501523"/>
    </source>
</evidence>
<keyword evidence="2" id="KW-0732">Signal</keyword>
<accession>A0ABN1IEL3</accession>
<comment type="caution">
    <text evidence="3">The sequence shown here is derived from an EMBL/GenBank/DDBJ whole genome shotgun (WGS) entry which is preliminary data.</text>
</comment>
<feature type="chain" id="PRO_5047361413" evidence="2">
    <location>
        <begin position="23"/>
        <end position="463"/>
    </location>
</feature>
<dbReference type="RefSeq" id="WP_343788312.1">
    <property type="nucleotide sequence ID" value="NZ_BAAAEU010000006.1"/>
</dbReference>
<feature type="region of interest" description="Disordered" evidence="1">
    <location>
        <begin position="440"/>
        <end position="463"/>
    </location>
</feature>
<dbReference type="Gene3D" id="3.40.50.1820">
    <property type="entry name" value="alpha/beta hydrolase"/>
    <property type="match status" value="1"/>
</dbReference>
<evidence type="ECO:0000256" key="1">
    <source>
        <dbReference type="SAM" id="MobiDB-lite"/>
    </source>
</evidence>
<protein>
    <submittedName>
        <fullName evidence="3">DUF6351 family protein</fullName>
    </submittedName>
</protein>
<reference evidence="3 4" key="1">
    <citation type="journal article" date="2019" name="Int. J. Syst. Evol. Microbiol.">
        <title>The Global Catalogue of Microorganisms (GCM) 10K type strain sequencing project: providing services to taxonomists for standard genome sequencing and annotation.</title>
        <authorList>
            <consortium name="The Broad Institute Genomics Platform"/>
            <consortium name="The Broad Institute Genome Sequencing Center for Infectious Disease"/>
            <person name="Wu L."/>
            <person name="Ma J."/>
        </authorList>
    </citation>
    <scope>NUCLEOTIDE SEQUENCE [LARGE SCALE GENOMIC DNA]</scope>
    <source>
        <strain evidence="3 4">JCM 15421</strain>
    </source>
</reference>
<dbReference type="Proteomes" id="UP001501523">
    <property type="component" value="Unassembled WGS sequence"/>
</dbReference>
<name>A0ABN1IEL3_9GAMM</name>
<organism evidence="3 4">
    <name type="scientific">Dokdonella soli</name>
    <dbReference type="NCBI Taxonomy" id="529810"/>
    <lineage>
        <taxon>Bacteria</taxon>
        <taxon>Pseudomonadati</taxon>
        <taxon>Pseudomonadota</taxon>
        <taxon>Gammaproteobacteria</taxon>
        <taxon>Lysobacterales</taxon>
        <taxon>Rhodanobacteraceae</taxon>
        <taxon>Dokdonella</taxon>
    </lineage>
</organism>
<gene>
    <name evidence="3" type="ORF">GCM10009105_12630</name>
</gene>